<dbReference type="EMBL" id="JXRP01000006">
    <property type="protein sequence ID" value="KIL52181.1"/>
    <property type="molecule type" value="Genomic_DNA"/>
</dbReference>
<organism evidence="12 13">
    <name type="scientific">Jeotgalibacillus soli</name>
    <dbReference type="NCBI Taxonomy" id="889306"/>
    <lineage>
        <taxon>Bacteria</taxon>
        <taxon>Bacillati</taxon>
        <taxon>Bacillota</taxon>
        <taxon>Bacilli</taxon>
        <taxon>Bacillales</taxon>
        <taxon>Caryophanaceae</taxon>
        <taxon>Jeotgalibacillus</taxon>
    </lineage>
</organism>
<feature type="domain" description="DAGKc" evidence="11">
    <location>
        <begin position="1"/>
        <end position="132"/>
    </location>
</feature>
<dbReference type="RefSeq" id="WP_041085991.1">
    <property type="nucleotide sequence ID" value="NZ_JXRP01000006.1"/>
</dbReference>
<dbReference type="SMART" id="SM00046">
    <property type="entry name" value="DAGKc"/>
    <property type="match status" value="1"/>
</dbReference>
<dbReference type="SUPFAM" id="SSF111331">
    <property type="entry name" value="NAD kinase/diacylglycerol kinase-like"/>
    <property type="match status" value="1"/>
</dbReference>
<dbReference type="InterPro" id="IPR016064">
    <property type="entry name" value="NAD/diacylglycerol_kinase_sf"/>
</dbReference>
<evidence type="ECO:0000313" key="12">
    <source>
        <dbReference type="EMBL" id="KIL52181.1"/>
    </source>
</evidence>
<dbReference type="Pfam" id="PF19279">
    <property type="entry name" value="YegS_C"/>
    <property type="match status" value="1"/>
</dbReference>
<dbReference type="InterPro" id="IPR005218">
    <property type="entry name" value="Diacylglycerol/lipid_kinase"/>
</dbReference>
<proteinExistence type="inferred from homology"/>
<dbReference type="InterPro" id="IPR050187">
    <property type="entry name" value="Lipid_Phosphate_FormReg"/>
</dbReference>
<dbReference type="Gene3D" id="2.60.200.40">
    <property type="match status" value="1"/>
</dbReference>
<keyword evidence="7" id="KW-0067">ATP-binding</keyword>
<sequence>MYKSGMLIYNGNAGQKEVKKTLSQIIGPITLAIPSLLLLKTEKPGDAERFCRQHGEQMDIVIVMGGDGTVHECVNGLAALETRPVVSILPAGTCNDFARALGLPLNSKQAAELIAADSIERAVDIVKSNDRYFDNFWGTGLIAEASQNIDEQTKGTFGKLSYYVSAIKSLSDQDRFTFTLKMEDQKSEKEAVMILILNGGFIGTTEFPVSTIEIDDGLLDVLIVREAGFVLLKEILTAKTTMTWEENQTSIEHFQTASLTIELSSPRLVDLDGEHYKGKIHKIELLRKHLRVLVPNITADEAEKTN</sequence>
<dbReference type="AlphaFoldDB" id="A0A0C2W6H7"/>
<accession>A0A0C2W6H7</accession>
<evidence type="ECO:0000256" key="1">
    <source>
        <dbReference type="ARBA" id="ARBA00001946"/>
    </source>
</evidence>
<dbReference type="GO" id="GO:0004143">
    <property type="term" value="F:ATP-dependent diacylglycerol kinase activity"/>
    <property type="evidence" value="ECO:0007669"/>
    <property type="project" value="TreeGrafter"/>
</dbReference>
<keyword evidence="13" id="KW-1185">Reference proteome</keyword>
<evidence type="ECO:0000256" key="7">
    <source>
        <dbReference type="ARBA" id="ARBA00022840"/>
    </source>
</evidence>
<evidence type="ECO:0000256" key="8">
    <source>
        <dbReference type="ARBA" id="ARBA00023098"/>
    </source>
</evidence>
<keyword evidence="6" id="KW-0418">Kinase</keyword>
<dbReference type="PATRIC" id="fig|889306.3.peg.550"/>
<dbReference type="InterPro" id="IPR045540">
    <property type="entry name" value="YegS/DAGK_C"/>
</dbReference>
<evidence type="ECO:0000256" key="3">
    <source>
        <dbReference type="ARBA" id="ARBA00022516"/>
    </source>
</evidence>
<evidence type="ECO:0000313" key="13">
    <source>
        <dbReference type="Proteomes" id="UP000031938"/>
    </source>
</evidence>
<evidence type="ECO:0000256" key="2">
    <source>
        <dbReference type="ARBA" id="ARBA00005983"/>
    </source>
</evidence>
<dbReference type="InterPro" id="IPR001206">
    <property type="entry name" value="Diacylglycerol_kinase_cat_dom"/>
</dbReference>
<keyword evidence="8" id="KW-0443">Lipid metabolism</keyword>
<dbReference type="Pfam" id="PF00781">
    <property type="entry name" value="DAGK_cat"/>
    <property type="match status" value="1"/>
</dbReference>
<keyword evidence="5" id="KW-0547">Nucleotide-binding</keyword>
<comment type="cofactor">
    <cofactor evidence="1">
        <name>Mg(2+)</name>
        <dbReference type="ChEBI" id="CHEBI:18420"/>
    </cofactor>
</comment>
<keyword evidence="4" id="KW-0808">Transferase</keyword>
<evidence type="ECO:0000256" key="4">
    <source>
        <dbReference type="ARBA" id="ARBA00022679"/>
    </source>
</evidence>
<evidence type="ECO:0000256" key="9">
    <source>
        <dbReference type="ARBA" id="ARBA00023209"/>
    </source>
</evidence>
<keyword evidence="10" id="KW-1208">Phospholipid metabolism</keyword>
<evidence type="ECO:0000256" key="10">
    <source>
        <dbReference type="ARBA" id="ARBA00023264"/>
    </source>
</evidence>
<dbReference type="GO" id="GO:0005524">
    <property type="term" value="F:ATP binding"/>
    <property type="evidence" value="ECO:0007669"/>
    <property type="project" value="UniProtKB-KW"/>
</dbReference>
<dbReference type="Gene3D" id="3.40.50.10330">
    <property type="entry name" value="Probable inorganic polyphosphate/atp-NAD kinase, domain 1"/>
    <property type="match status" value="1"/>
</dbReference>
<dbReference type="PANTHER" id="PTHR12358:SF107">
    <property type="entry name" value="LIPID KINASE BMRU-RELATED"/>
    <property type="match status" value="1"/>
</dbReference>
<dbReference type="PROSITE" id="PS50146">
    <property type="entry name" value="DAGK"/>
    <property type="match status" value="1"/>
</dbReference>
<comment type="similarity">
    <text evidence="2">Belongs to the diacylglycerol/lipid kinase family.</text>
</comment>
<evidence type="ECO:0000256" key="6">
    <source>
        <dbReference type="ARBA" id="ARBA00022777"/>
    </source>
</evidence>
<dbReference type="NCBIfam" id="TIGR00147">
    <property type="entry name" value="YegS/Rv2252/BmrU family lipid kinase"/>
    <property type="match status" value="1"/>
</dbReference>
<dbReference type="STRING" id="889306.KP78_05510"/>
<name>A0A0C2W6H7_9BACL</name>
<evidence type="ECO:0000256" key="5">
    <source>
        <dbReference type="ARBA" id="ARBA00022741"/>
    </source>
</evidence>
<protein>
    <recommendedName>
        <fullName evidence="11">DAGKc domain-containing protein</fullName>
    </recommendedName>
</protein>
<reference evidence="12 13" key="1">
    <citation type="submission" date="2015-01" db="EMBL/GenBank/DDBJ databases">
        <title>Genome sequencing of Jeotgalibacillus soli.</title>
        <authorList>
            <person name="Goh K.M."/>
            <person name="Chan K.-G."/>
            <person name="Yaakop A.S."/>
            <person name="Ee R."/>
            <person name="Gan H.M."/>
            <person name="Chan C.S."/>
        </authorList>
    </citation>
    <scope>NUCLEOTIDE SEQUENCE [LARGE SCALE GENOMIC DNA]</scope>
    <source>
        <strain evidence="12 13">P9</strain>
    </source>
</reference>
<dbReference type="Proteomes" id="UP000031938">
    <property type="component" value="Unassembled WGS sequence"/>
</dbReference>
<gene>
    <name evidence="12" type="ORF">KP78_05510</name>
</gene>
<dbReference type="GO" id="GO:0005886">
    <property type="term" value="C:plasma membrane"/>
    <property type="evidence" value="ECO:0007669"/>
    <property type="project" value="TreeGrafter"/>
</dbReference>
<evidence type="ECO:0000259" key="11">
    <source>
        <dbReference type="PROSITE" id="PS50146"/>
    </source>
</evidence>
<dbReference type="OrthoDB" id="142078at2"/>
<keyword evidence="9" id="KW-0594">Phospholipid biosynthesis</keyword>
<comment type="caution">
    <text evidence="12">The sequence shown here is derived from an EMBL/GenBank/DDBJ whole genome shotgun (WGS) entry which is preliminary data.</text>
</comment>
<keyword evidence="3" id="KW-0444">Lipid biosynthesis</keyword>
<dbReference type="InterPro" id="IPR017438">
    <property type="entry name" value="ATP-NAD_kinase_N"/>
</dbReference>
<dbReference type="GO" id="GO:0008654">
    <property type="term" value="P:phospholipid biosynthetic process"/>
    <property type="evidence" value="ECO:0007669"/>
    <property type="project" value="UniProtKB-KW"/>
</dbReference>
<dbReference type="PANTHER" id="PTHR12358">
    <property type="entry name" value="SPHINGOSINE KINASE"/>
    <property type="match status" value="1"/>
</dbReference>